<organism evidence="1 2">
    <name type="scientific">Halorientalis brevis</name>
    <dbReference type="NCBI Taxonomy" id="1126241"/>
    <lineage>
        <taxon>Archaea</taxon>
        <taxon>Methanobacteriati</taxon>
        <taxon>Methanobacteriota</taxon>
        <taxon>Stenosarchaea group</taxon>
        <taxon>Halobacteria</taxon>
        <taxon>Halobacteriales</taxon>
        <taxon>Haloarculaceae</taxon>
        <taxon>Halorientalis</taxon>
    </lineage>
</organism>
<evidence type="ECO:0000313" key="2">
    <source>
        <dbReference type="Proteomes" id="UP001597119"/>
    </source>
</evidence>
<comment type="caution">
    <text evidence="1">The sequence shown here is derived from an EMBL/GenBank/DDBJ whole genome shotgun (WGS) entry which is preliminary data.</text>
</comment>
<dbReference type="Gene3D" id="3.30.56.110">
    <property type="entry name" value="Protein of unknown function DUF2237"/>
    <property type="match status" value="1"/>
</dbReference>
<dbReference type="Pfam" id="PF09996">
    <property type="entry name" value="DUF2237"/>
    <property type="match status" value="1"/>
</dbReference>
<dbReference type="InterPro" id="IPR018714">
    <property type="entry name" value="DUF2237"/>
</dbReference>
<accession>A0ABD6CDJ5</accession>
<evidence type="ECO:0000313" key="1">
    <source>
        <dbReference type="EMBL" id="MFD1587307.1"/>
    </source>
</evidence>
<dbReference type="PANTHER" id="PTHR37466">
    <property type="entry name" value="SLR1628 PROTEIN"/>
    <property type="match status" value="1"/>
</dbReference>
<gene>
    <name evidence="1" type="ORF">ACFR9U_09950</name>
</gene>
<reference evidence="1 2" key="1">
    <citation type="journal article" date="2019" name="Int. J. Syst. Evol. Microbiol.">
        <title>The Global Catalogue of Microorganisms (GCM) 10K type strain sequencing project: providing services to taxonomists for standard genome sequencing and annotation.</title>
        <authorList>
            <consortium name="The Broad Institute Genomics Platform"/>
            <consortium name="The Broad Institute Genome Sequencing Center for Infectious Disease"/>
            <person name="Wu L."/>
            <person name="Ma J."/>
        </authorList>
    </citation>
    <scope>NUCLEOTIDE SEQUENCE [LARGE SCALE GENOMIC DNA]</scope>
    <source>
        <strain evidence="1 2">CGMCC 1.12125</strain>
    </source>
</reference>
<dbReference type="PANTHER" id="PTHR37466:SF1">
    <property type="entry name" value="SLR1628 PROTEIN"/>
    <property type="match status" value="1"/>
</dbReference>
<name>A0ABD6CDJ5_9EURY</name>
<dbReference type="RefSeq" id="WP_247374019.1">
    <property type="nucleotide sequence ID" value="NZ_JALLGV010000001.1"/>
</dbReference>
<dbReference type="EMBL" id="JBHUDJ010000003">
    <property type="protein sequence ID" value="MFD1587307.1"/>
    <property type="molecule type" value="Genomic_DNA"/>
</dbReference>
<proteinExistence type="predicted"/>
<dbReference type="Proteomes" id="UP001597119">
    <property type="component" value="Unassembled WGS sequence"/>
</dbReference>
<protein>
    <submittedName>
        <fullName evidence="1">DUF2237 family protein</fullName>
    </submittedName>
</protein>
<sequence length="125" mass="13809">MTDDTNVLGGQLLPCSKDPMTGWERDGCCRSNPQDTGRHEICAVVTEEFLQFSAARGNDLVTPRPELQFPGLEPGDRWCVCIDRWLEAEEADAAPPVVLEATAEAALSKVPPSTLRDYEYDPDEN</sequence>
<dbReference type="AlphaFoldDB" id="A0ABD6CDJ5"/>
<keyword evidence="2" id="KW-1185">Reference proteome</keyword>